<proteinExistence type="predicted"/>
<comment type="caution">
    <text evidence="1">The sequence shown here is derived from an EMBL/GenBank/DDBJ whole genome shotgun (WGS) entry which is preliminary data.</text>
</comment>
<evidence type="ECO:0000313" key="2">
    <source>
        <dbReference type="Proteomes" id="UP001172155"/>
    </source>
</evidence>
<dbReference type="AlphaFoldDB" id="A0AA40K5T8"/>
<evidence type="ECO:0000313" key="1">
    <source>
        <dbReference type="EMBL" id="KAK0746597.1"/>
    </source>
</evidence>
<dbReference type="PANTHER" id="PTHR38167">
    <property type="entry name" value="C2H2-TYPE DOMAIN-CONTAINING PROTEIN"/>
    <property type="match status" value="1"/>
</dbReference>
<dbReference type="Proteomes" id="UP001172155">
    <property type="component" value="Unassembled WGS sequence"/>
</dbReference>
<sequence>MSAERVSAAVINAPEHQLRALVQALLTGDDHNLRNRVLDTFTTIQNTNTNDRKAELGDDSRATDGTPADVQNCRRCNTSFLLSENFGQECRYHPGELEFDGASETWQEWEYSEMDMDTMESREDFPEGFKFACCGGDGTAEGCKLGDHISRKKA</sequence>
<dbReference type="PANTHER" id="PTHR38167:SF1">
    <property type="entry name" value="C2H2-TYPE DOMAIN-CONTAINING PROTEIN"/>
    <property type="match status" value="1"/>
</dbReference>
<evidence type="ECO:0008006" key="3">
    <source>
        <dbReference type="Google" id="ProtNLM"/>
    </source>
</evidence>
<dbReference type="EMBL" id="JAUKUD010000004">
    <property type="protein sequence ID" value="KAK0746597.1"/>
    <property type="molecule type" value="Genomic_DNA"/>
</dbReference>
<name>A0AA40K5T8_9PEZI</name>
<organism evidence="1 2">
    <name type="scientific">Schizothecium vesticola</name>
    <dbReference type="NCBI Taxonomy" id="314040"/>
    <lineage>
        <taxon>Eukaryota</taxon>
        <taxon>Fungi</taxon>
        <taxon>Dikarya</taxon>
        <taxon>Ascomycota</taxon>
        <taxon>Pezizomycotina</taxon>
        <taxon>Sordariomycetes</taxon>
        <taxon>Sordariomycetidae</taxon>
        <taxon>Sordariales</taxon>
        <taxon>Schizotheciaceae</taxon>
        <taxon>Schizothecium</taxon>
    </lineage>
</organism>
<gene>
    <name evidence="1" type="ORF">B0T18DRAFT_391017</name>
</gene>
<reference evidence="1" key="1">
    <citation type="submission" date="2023-06" db="EMBL/GenBank/DDBJ databases">
        <title>Genome-scale phylogeny and comparative genomics of the fungal order Sordariales.</title>
        <authorList>
            <consortium name="Lawrence Berkeley National Laboratory"/>
            <person name="Hensen N."/>
            <person name="Bonometti L."/>
            <person name="Westerberg I."/>
            <person name="Brannstrom I.O."/>
            <person name="Guillou S."/>
            <person name="Cros-Aarteil S."/>
            <person name="Calhoun S."/>
            <person name="Haridas S."/>
            <person name="Kuo A."/>
            <person name="Mondo S."/>
            <person name="Pangilinan J."/>
            <person name="Riley R."/>
            <person name="LaButti K."/>
            <person name="Andreopoulos B."/>
            <person name="Lipzen A."/>
            <person name="Chen C."/>
            <person name="Yanf M."/>
            <person name="Daum C."/>
            <person name="Ng V."/>
            <person name="Clum A."/>
            <person name="Steindorff A."/>
            <person name="Ohm R."/>
            <person name="Martin F."/>
            <person name="Silar P."/>
            <person name="Natvig D."/>
            <person name="Lalanne C."/>
            <person name="Gautier V."/>
            <person name="Ament-velasquez S.L."/>
            <person name="Kruys A."/>
            <person name="Hutchinson M.I."/>
            <person name="Powell A.J."/>
            <person name="Barry K."/>
            <person name="Miller A.N."/>
            <person name="Grigoriev I.V."/>
            <person name="Debuchy R."/>
            <person name="Gladieux P."/>
            <person name="Thoren M.H."/>
            <person name="Johannesson H."/>
        </authorList>
    </citation>
    <scope>NUCLEOTIDE SEQUENCE</scope>
    <source>
        <strain evidence="1">SMH3187-1</strain>
    </source>
</reference>
<protein>
    <recommendedName>
        <fullName evidence="3">C2H2-type domain-containing protein</fullName>
    </recommendedName>
</protein>
<keyword evidence="2" id="KW-1185">Reference proteome</keyword>
<accession>A0AA40K5T8</accession>